<reference evidence="1" key="1">
    <citation type="journal article" date="2018" name="Sci. Rep.">
        <title>Characterisation of pathogen-specific regions and novel effector candidates in Fusarium oxysporum f. sp. cepae.</title>
        <authorList>
            <person name="Armitage A.D."/>
            <person name="Taylor A."/>
            <person name="Sobczyk M.K."/>
            <person name="Baxter L."/>
            <person name="Greenfield B.P."/>
            <person name="Bates H.J."/>
            <person name="Wilson F."/>
            <person name="Jackson A.C."/>
            <person name="Ott S."/>
            <person name="Harrison R.J."/>
            <person name="Clarkson J.P."/>
        </authorList>
    </citation>
    <scope>NUCLEOTIDE SEQUENCE [LARGE SCALE GENOMIC DNA]</scope>
    <source>
        <strain evidence="1">FoC_Fus2</strain>
    </source>
</reference>
<protein>
    <submittedName>
        <fullName evidence="1">Uncharacterized protein</fullName>
    </submittedName>
</protein>
<organism evidence="1">
    <name type="scientific">Fusarium oxysporum f. sp. cepae</name>
    <dbReference type="NCBI Taxonomy" id="396571"/>
    <lineage>
        <taxon>Eukaryota</taxon>
        <taxon>Fungi</taxon>
        <taxon>Dikarya</taxon>
        <taxon>Ascomycota</taxon>
        <taxon>Pezizomycotina</taxon>
        <taxon>Sordariomycetes</taxon>
        <taxon>Hypocreomycetidae</taxon>
        <taxon>Hypocreales</taxon>
        <taxon>Nectriaceae</taxon>
        <taxon>Fusarium</taxon>
        <taxon>Fusarium oxysporum species complex</taxon>
    </lineage>
</organism>
<comment type="caution">
    <text evidence="1">The sequence shown here is derived from an EMBL/GenBank/DDBJ whole genome shotgun (WGS) entry which is preliminary data.</text>
</comment>
<dbReference type="Proteomes" id="UP000270866">
    <property type="component" value="Chromosome 5"/>
</dbReference>
<dbReference type="AlphaFoldDB" id="A0A3L6NUN0"/>
<name>A0A3L6NUN0_FUSOX</name>
<accession>A0A3L6NUN0</accession>
<gene>
    <name evidence="1" type="ORF">BFJ65_g4659</name>
</gene>
<proteinExistence type="predicted"/>
<dbReference type="EMBL" id="MRCU01000003">
    <property type="protein sequence ID" value="RKK22041.1"/>
    <property type="molecule type" value="Genomic_DNA"/>
</dbReference>
<evidence type="ECO:0000313" key="1">
    <source>
        <dbReference type="EMBL" id="RKK22041.1"/>
    </source>
</evidence>
<sequence>MHGMIVISEIDSVKYDEIATLAWTKATFCRWHLWETGFKADGRQR</sequence>